<feature type="compositionally biased region" description="Low complexity" evidence="1">
    <location>
        <begin position="1"/>
        <end position="13"/>
    </location>
</feature>
<comment type="caution">
    <text evidence="2">The sequence shown here is derived from an EMBL/GenBank/DDBJ whole genome shotgun (WGS) entry which is preliminary data.</text>
</comment>
<protein>
    <submittedName>
        <fullName evidence="2">Uncharacterized protein</fullName>
    </submittedName>
</protein>
<proteinExistence type="predicted"/>
<keyword evidence="3" id="KW-1185">Reference proteome</keyword>
<dbReference type="EMBL" id="JAPDMQ010000773">
    <property type="protein sequence ID" value="KAK0520607.1"/>
    <property type="molecule type" value="Genomic_DNA"/>
</dbReference>
<organism evidence="2 3">
    <name type="scientific">Tilletia horrida</name>
    <dbReference type="NCBI Taxonomy" id="155126"/>
    <lineage>
        <taxon>Eukaryota</taxon>
        <taxon>Fungi</taxon>
        <taxon>Dikarya</taxon>
        <taxon>Basidiomycota</taxon>
        <taxon>Ustilaginomycotina</taxon>
        <taxon>Exobasidiomycetes</taxon>
        <taxon>Tilletiales</taxon>
        <taxon>Tilletiaceae</taxon>
        <taxon>Tilletia</taxon>
    </lineage>
</organism>
<dbReference type="AlphaFoldDB" id="A0AAN6G4P7"/>
<evidence type="ECO:0000313" key="3">
    <source>
        <dbReference type="Proteomes" id="UP001176521"/>
    </source>
</evidence>
<name>A0AAN6G4P7_9BASI</name>
<accession>A0AAN6G4P7</accession>
<feature type="region of interest" description="Disordered" evidence="1">
    <location>
        <begin position="1"/>
        <end position="27"/>
    </location>
</feature>
<reference evidence="2" key="1">
    <citation type="journal article" date="2023" name="PhytoFront">
        <title>Draft Genome Resources of Seven Strains of Tilletia horrida, Causal Agent of Kernel Smut of Rice.</title>
        <authorList>
            <person name="Khanal S."/>
            <person name="Antony Babu S."/>
            <person name="Zhou X.G."/>
        </authorList>
    </citation>
    <scope>NUCLEOTIDE SEQUENCE</scope>
    <source>
        <strain evidence="2">TX3</strain>
    </source>
</reference>
<gene>
    <name evidence="2" type="ORF">OC842_007043</name>
</gene>
<evidence type="ECO:0000256" key="1">
    <source>
        <dbReference type="SAM" id="MobiDB-lite"/>
    </source>
</evidence>
<feature type="non-terminal residue" evidence="2">
    <location>
        <position position="67"/>
    </location>
</feature>
<dbReference type="Proteomes" id="UP001176521">
    <property type="component" value="Unassembled WGS sequence"/>
</dbReference>
<sequence length="67" mass="6601">MSQSAATAASTAARPNEPDPGPPTDDSALLDVVKAALATQQPTVGAAIAHVKSGLSNSFRSPTAITA</sequence>
<evidence type="ECO:0000313" key="2">
    <source>
        <dbReference type="EMBL" id="KAK0520607.1"/>
    </source>
</evidence>